<dbReference type="GO" id="GO:0016779">
    <property type="term" value="F:nucleotidyltransferase activity"/>
    <property type="evidence" value="ECO:0007669"/>
    <property type="project" value="UniProtKB-KW"/>
</dbReference>
<keyword evidence="3" id="KW-0548">Nucleotidyltransferase</keyword>
<dbReference type="PANTHER" id="PTHR10953:SF240">
    <property type="entry name" value="SULFUR CARRIER PROTEIN THIS ADENYLYLTRANSFERASE"/>
    <property type="match status" value="1"/>
</dbReference>
<dbReference type="SUPFAM" id="SSF69572">
    <property type="entry name" value="Activating enzymes of the ubiquitin-like proteins"/>
    <property type="match status" value="1"/>
</dbReference>
<comment type="caution">
    <text evidence="3">The sequence shown here is derived from an EMBL/GenBank/DDBJ whole genome shotgun (WGS) entry which is preliminary data.</text>
</comment>
<dbReference type="InterPro" id="IPR000594">
    <property type="entry name" value="ThiF_NAD_FAD-bd"/>
</dbReference>
<evidence type="ECO:0000313" key="4">
    <source>
        <dbReference type="Proteomes" id="UP000306719"/>
    </source>
</evidence>
<feature type="domain" description="THIF-type NAD/FAD binding fold" evidence="2">
    <location>
        <begin position="13"/>
        <end position="248"/>
    </location>
</feature>
<dbReference type="PANTHER" id="PTHR10953">
    <property type="entry name" value="UBIQUITIN-ACTIVATING ENZYME E1"/>
    <property type="match status" value="1"/>
</dbReference>
<evidence type="ECO:0000313" key="3">
    <source>
        <dbReference type="EMBL" id="TMP40095.1"/>
    </source>
</evidence>
<accession>A0A5S3X5S6</accession>
<gene>
    <name evidence="3" type="ORF">CWB98_00250</name>
</gene>
<dbReference type="GO" id="GO:0008146">
    <property type="term" value="F:sulfotransferase activity"/>
    <property type="evidence" value="ECO:0007669"/>
    <property type="project" value="TreeGrafter"/>
</dbReference>
<evidence type="ECO:0000256" key="1">
    <source>
        <dbReference type="ARBA" id="ARBA00009919"/>
    </source>
</evidence>
<dbReference type="FunFam" id="3.40.50.720:FF:000080">
    <property type="entry name" value="Thiazole biosynthesis adenylyltransferase ThiF"/>
    <property type="match status" value="1"/>
</dbReference>
<dbReference type="Proteomes" id="UP000306719">
    <property type="component" value="Unassembled WGS sequence"/>
</dbReference>
<dbReference type="GO" id="GO:0008641">
    <property type="term" value="F:ubiquitin-like modifier activating enzyme activity"/>
    <property type="evidence" value="ECO:0007669"/>
    <property type="project" value="InterPro"/>
</dbReference>
<organism evidence="3 4">
    <name type="scientific">Pseudoalteromonas rubra</name>
    <dbReference type="NCBI Taxonomy" id="43658"/>
    <lineage>
        <taxon>Bacteria</taxon>
        <taxon>Pseudomonadati</taxon>
        <taxon>Pseudomonadota</taxon>
        <taxon>Gammaproteobacteria</taxon>
        <taxon>Alteromonadales</taxon>
        <taxon>Pseudoalteromonadaceae</taxon>
        <taxon>Pseudoalteromonas</taxon>
    </lineage>
</organism>
<dbReference type="GO" id="GO:0005829">
    <property type="term" value="C:cytosol"/>
    <property type="evidence" value="ECO:0007669"/>
    <property type="project" value="TreeGrafter"/>
</dbReference>
<dbReference type="Pfam" id="PF00899">
    <property type="entry name" value="ThiF"/>
    <property type="match status" value="1"/>
</dbReference>
<dbReference type="AlphaFoldDB" id="A0A5S3X5S6"/>
<dbReference type="NCBIfam" id="NF004281">
    <property type="entry name" value="PRK05690.1"/>
    <property type="match status" value="1"/>
</dbReference>
<dbReference type="OrthoDB" id="9804286at2"/>
<dbReference type="GO" id="GO:0004792">
    <property type="term" value="F:thiosulfate-cyanide sulfurtransferase activity"/>
    <property type="evidence" value="ECO:0007669"/>
    <property type="project" value="TreeGrafter"/>
</dbReference>
<dbReference type="Gene3D" id="3.40.50.720">
    <property type="entry name" value="NAD(P)-binding Rossmann-like Domain"/>
    <property type="match status" value="1"/>
</dbReference>
<reference evidence="4" key="2">
    <citation type="submission" date="2019-06" db="EMBL/GenBank/DDBJ databases">
        <title>Co-occurence of chitin degradation, pigmentation and bioactivity in marine Pseudoalteromonas.</title>
        <authorList>
            <person name="Sonnenschein E.C."/>
            <person name="Bech P.K."/>
        </authorList>
    </citation>
    <scope>NUCLEOTIDE SEQUENCE [LARGE SCALE GENOMIC DNA]</scope>
    <source>
        <strain evidence="4">S2599</strain>
    </source>
</reference>
<keyword evidence="3" id="KW-0808">Transferase</keyword>
<dbReference type="CDD" id="cd00757">
    <property type="entry name" value="ThiF_MoeB_HesA_family"/>
    <property type="match status" value="1"/>
</dbReference>
<evidence type="ECO:0000259" key="2">
    <source>
        <dbReference type="Pfam" id="PF00899"/>
    </source>
</evidence>
<dbReference type="InterPro" id="IPR045886">
    <property type="entry name" value="ThiF/MoeB/HesA"/>
</dbReference>
<reference evidence="3 4" key="1">
    <citation type="submission" date="2018-01" db="EMBL/GenBank/DDBJ databases">
        <authorList>
            <person name="Paulsen S."/>
            <person name="Gram L.K."/>
        </authorList>
    </citation>
    <scope>NUCLEOTIDE SEQUENCE [LARGE SCALE GENOMIC DNA]</scope>
    <source>
        <strain evidence="3 4">S2599</strain>
    </source>
</reference>
<protein>
    <submittedName>
        <fullName evidence="3">Molybdopterin-synthase adenylyltransferase MoeB</fullName>
    </submittedName>
</protein>
<name>A0A5S3X5S6_9GAMM</name>
<dbReference type="RefSeq" id="WP_138542993.1">
    <property type="nucleotide sequence ID" value="NZ_PNCJ01000001.1"/>
</dbReference>
<comment type="similarity">
    <text evidence="1">Belongs to the HesA/MoeB/ThiF family.</text>
</comment>
<sequence length="250" mass="27192">MSTELSDKERLRYSRHLLLNEVSEAGQLRLKQARVAVVGCGGLGSPALFYLAASGVGQLTFCDDDAVELSNLQRQILYKVSHIGQPKAKAAGKVLASLNNQISLIPQPVKLSRSNIDSILQDSDLILDCSDNFATRYLLNQYCVQHRKVLISGAALGTQGQFMTFDFRVSSVCYHCIFPQSSAQPVLNCQNAGVVSPLLGIIGSMQAMKAVSLIISDVPDKHSEMIVVDALSLQQRQFTLERDTACSVCS</sequence>
<dbReference type="InterPro" id="IPR035985">
    <property type="entry name" value="Ubiquitin-activating_enz"/>
</dbReference>
<proteinExistence type="inferred from homology"/>
<dbReference type="EMBL" id="PNCJ01000001">
    <property type="protein sequence ID" value="TMP40095.1"/>
    <property type="molecule type" value="Genomic_DNA"/>
</dbReference>